<dbReference type="Proteomes" id="UP000830375">
    <property type="component" value="Unassembled WGS sequence"/>
</dbReference>
<comment type="caution">
    <text evidence="2">The sequence shown here is derived from an EMBL/GenBank/DDBJ whole genome shotgun (WGS) entry which is preliminary data.</text>
</comment>
<dbReference type="EMBL" id="JACTAM010000021">
    <property type="protein sequence ID" value="KAI2651036.1"/>
    <property type="molecule type" value="Genomic_DNA"/>
</dbReference>
<evidence type="ECO:0000256" key="1">
    <source>
        <dbReference type="SAM" id="MobiDB-lite"/>
    </source>
</evidence>
<gene>
    <name evidence="2" type="ORF">H4Q32_019037</name>
</gene>
<keyword evidence="3" id="KW-1185">Reference proteome</keyword>
<dbReference type="InterPro" id="IPR043502">
    <property type="entry name" value="DNA/RNA_pol_sf"/>
</dbReference>
<sequence>MGNPVPISCLAEDCNGFLLQCSLALEMQLYCFTTEQAKISFIISLLTWRSLQWAETIWAQAEPAILHLPLPARVHQCSRTRLNLLKRTTKTTYKVQSVTGTHLSPKSSVHFLEGSVQLRTDQLHTGQTHLLVLEHSTADVILGHHYEPVPCVKIYPLSFPEQKAMEEYIEALFRLPCSQQYPQYLHPRGPRTSHRVTLFTKLNLCSAHNPNRICEEDEWKTAFETRLLHIPPSSSVKFLCYNISKHGIPNGRGEGTKNVRHSSLSSLEANKKAKPILPSTQLVNPIQWSQDQPTSSNASEASLP</sequence>
<proteinExistence type="predicted"/>
<feature type="compositionally biased region" description="Polar residues" evidence="1">
    <location>
        <begin position="278"/>
        <end position="304"/>
    </location>
</feature>
<organism evidence="2 3">
    <name type="scientific">Labeo rohita</name>
    <name type="common">Indian major carp</name>
    <name type="synonym">Cyprinus rohita</name>
    <dbReference type="NCBI Taxonomy" id="84645"/>
    <lineage>
        <taxon>Eukaryota</taxon>
        <taxon>Metazoa</taxon>
        <taxon>Chordata</taxon>
        <taxon>Craniata</taxon>
        <taxon>Vertebrata</taxon>
        <taxon>Euteleostomi</taxon>
        <taxon>Actinopterygii</taxon>
        <taxon>Neopterygii</taxon>
        <taxon>Teleostei</taxon>
        <taxon>Ostariophysi</taxon>
        <taxon>Cypriniformes</taxon>
        <taxon>Cyprinidae</taxon>
        <taxon>Labeoninae</taxon>
        <taxon>Labeonini</taxon>
        <taxon>Labeo</taxon>
    </lineage>
</organism>
<name>A0ABQ8LK42_LABRO</name>
<evidence type="ECO:0000313" key="3">
    <source>
        <dbReference type="Proteomes" id="UP000830375"/>
    </source>
</evidence>
<evidence type="ECO:0000313" key="2">
    <source>
        <dbReference type="EMBL" id="KAI2651036.1"/>
    </source>
</evidence>
<dbReference type="SUPFAM" id="SSF56672">
    <property type="entry name" value="DNA/RNA polymerases"/>
    <property type="match status" value="1"/>
</dbReference>
<feature type="region of interest" description="Disordered" evidence="1">
    <location>
        <begin position="267"/>
        <end position="304"/>
    </location>
</feature>
<accession>A0ABQ8LK42</accession>
<reference evidence="2 3" key="1">
    <citation type="submission" date="2022-01" db="EMBL/GenBank/DDBJ databases">
        <title>A high-quality chromosome-level genome assembly of rohu carp, Labeo rohita.</title>
        <authorList>
            <person name="Arick M.A. II"/>
            <person name="Hsu C.-Y."/>
            <person name="Magbanua Z."/>
            <person name="Pechanova O."/>
            <person name="Grover C."/>
            <person name="Miller E."/>
            <person name="Thrash A."/>
            <person name="Ezzel L."/>
            <person name="Alam S."/>
            <person name="Benzie J."/>
            <person name="Hamilton M."/>
            <person name="Karsi A."/>
            <person name="Lawrence M.L."/>
            <person name="Peterson D.G."/>
        </authorList>
    </citation>
    <scope>NUCLEOTIDE SEQUENCE [LARGE SCALE GENOMIC DNA]</scope>
    <source>
        <strain evidence="3">BAU-BD-2019</strain>
        <tissue evidence="2">Blood</tissue>
    </source>
</reference>
<protein>
    <submittedName>
        <fullName evidence="2">Retrotransposon-derived protein PEG10</fullName>
    </submittedName>
</protein>